<evidence type="ECO:0000313" key="14">
    <source>
        <dbReference type="Proteomes" id="UP000191905"/>
    </source>
</evidence>
<feature type="compositionally biased region" description="Polar residues" evidence="9">
    <location>
        <begin position="416"/>
        <end position="432"/>
    </location>
</feature>
<feature type="transmembrane region" description="Helical" evidence="10">
    <location>
        <begin position="196"/>
        <end position="215"/>
    </location>
</feature>
<keyword evidence="10" id="KW-1133">Transmembrane helix</keyword>
<organism evidence="13 14">
    <name type="scientific">Manganibacter manganicus</name>
    <dbReference type="NCBI Taxonomy" id="1873176"/>
    <lineage>
        <taxon>Bacteria</taxon>
        <taxon>Pseudomonadati</taxon>
        <taxon>Pseudomonadota</taxon>
        <taxon>Alphaproteobacteria</taxon>
        <taxon>Hyphomicrobiales</taxon>
        <taxon>Phyllobacteriaceae</taxon>
        <taxon>Manganibacter</taxon>
    </lineage>
</organism>
<dbReference type="GO" id="GO:0000155">
    <property type="term" value="F:phosphorelay sensor kinase activity"/>
    <property type="evidence" value="ECO:0007669"/>
    <property type="project" value="InterPro"/>
</dbReference>
<keyword evidence="8" id="KW-0175">Coiled coil</keyword>
<keyword evidence="4" id="KW-0597">Phosphoprotein</keyword>
<dbReference type="OrthoDB" id="9778496at2"/>
<dbReference type="SMART" id="SM00387">
    <property type="entry name" value="HATPase_c"/>
    <property type="match status" value="1"/>
</dbReference>
<feature type="compositionally biased region" description="Low complexity" evidence="9">
    <location>
        <begin position="12"/>
        <end position="27"/>
    </location>
</feature>
<dbReference type="RefSeq" id="WP_080920748.1">
    <property type="nucleotide sequence ID" value="NZ_MDET01000030.1"/>
</dbReference>
<evidence type="ECO:0000256" key="4">
    <source>
        <dbReference type="ARBA" id="ARBA00022553"/>
    </source>
</evidence>
<keyword evidence="6" id="KW-0418">Kinase</keyword>
<dbReference type="InterPro" id="IPR003660">
    <property type="entry name" value="HAMP_dom"/>
</dbReference>
<dbReference type="STRING" id="1873176.BFN67_21940"/>
<dbReference type="CDD" id="cd06225">
    <property type="entry name" value="HAMP"/>
    <property type="match status" value="1"/>
</dbReference>
<dbReference type="PROSITE" id="PS50885">
    <property type="entry name" value="HAMP"/>
    <property type="match status" value="1"/>
</dbReference>
<feature type="region of interest" description="Disordered" evidence="9">
    <location>
        <begin position="414"/>
        <end position="440"/>
    </location>
</feature>
<dbReference type="PANTHER" id="PTHR24421:SF58">
    <property type="entry name" value="SIGNAL TRANSDUCTION HISTIDINE-PROTEIN KINASE_PHOSPHATASE UHPB"/>
    <property type="match status" value="1"/>
</dbReference>
<keyword evidence="10" id="KW-0472">Membrane</keyword>
<proteinExistence type="predicted"/>
<protein>
    <recommendedName>
        <fullName evidence="3">histidine kinase</fullName>
        <ecNumber evidence="3">2.7.13.3</ecNumber>
    </recommendedName>
</protein>
<dbReference type="InterPro" id="IPR011712">
    <property type="entry name" value="Sig_transdc_His_kin_sub3_dim/P"/>
</dbReference>
<keyword evidence="14" id="KW-1185">Reference proteome</keyword>
<evidence type="ECO:0000313" key="13">
    <source>
        <dbReference type="EMBL" id="OQM74470.1"/>
    </source>
</evidence>
<dbReference type="Gene3D" id="6.10.340.10">
    <property type="match status" value="1"/>
</dbReference>
<feature type="coiled-coil region" evidence="8">
    <location>
        <begin position="256"/>
        <end position="283"/>
    </location>
</feature>
<dbReference type="Pfam" id="PF02518">
    <property type="entry name" value="HATPase_c"/>
    <property type="match status" value="1"/>
</dbReference>
<dbReference type="PROSITE" id="PS50109">
    <property type="entry name" value="HIS_KIN"/>
    <property type="match status" value="1"/>
</dbReference>
<feature type="transmembrane region" description="Helical" evidence="10">
    <location>
        <begin position="43"/>
        <end position="66"/>
    </location>
</feature>
<keyword evidence="10" id="KW-0812">Transmembrane</keyword>
<sequence>MTVIADGDADHSAPISSSSQSCPYVSGSHDRPSRLWYRMSLRWQILTAFILANFIAGIIAAVVTIYDARRAAAVEINASMHLAERFVNEAVRRVVSGPNDREILTSLAAQIGYIRHVRVFVTNRAGSRAALLPIADGLTANGREARVPDWFTKLVQVDEIRREMRIGIADHQIGSVILVGYAGDEIAEVWEDCKKLAAVAFILNLIIFAILYFALGRVLHPLADLDRGLRHLEEGKFQHRLPRPRLVELAHIADRFNALADRLATAKANNNQLTRKLVTVQDDERRLIATELHDEIGPCLFGIRANIASLEQFLHAIPAKSAARMRDRVETVSEITDKMQKLNRRLLSRIRPMALGHVSLAELLTALIADFERLNPGLGISCAVNTIAHSYGDTIDLTVYRCVQEGLTNAERHSDASSVRISLQETPTSGLSSDERPDSSTAVKLTIRDNGRGIPQNAQWGFGLTGMDERVRALGGRFAIESTAQTGSSLKIIIPVDNVQKRINALERSRKSGGRL</sequence>
<accession>A0A1V8RMQ9</accession>
<dbReference type="GO" id="GO:0016020">
    <property type="term" value="C:membrane"/>
    <property type="evidence" value="ECO:0007669"/>
    <property type="project" value="UniProtKB-SubCell"/>
</dbReference>
<dbReference type="AlphaFoldDB" id="A0A1V8RMQ9"/>
<dbReference type="InterPro" id="IPR050482">
    <property type="entry name" value="Sensor_HK_TwoCompSys"/>
</dbReference>
<reference evidence="13 14" key="1">
    <citation type="journal article" date="2016" name="Int. J. Syst. Evol. Microbiol.">
        <title>Pseudaminobacter manganicus sp. nov., isolated from sludge of a manganese mine.</title>
        <authorList>
            <person name="Li J."/>
            <person name="Huang J."/>
            <person name="Liao S."/>
            <person name="Wang G."/>
        </authorList>
    </citation>
    <scope>NUCLEOTIDE SEQUENCE [LARGE SCALE GENOMIC DNA]</scope>
    <source>
        <strain evidence="13 14">JH-7</strain>
    </source>
</reference>
<feature type="domain" description="HAMP" evidence="12">
    <location>
        <begin position="216"/>
        <end position="268"/>
    </location>
</feature>
<comment type="catalytic activity">
    <reaction evidence="1">
        <text>ATP + protein L-histidine = ADP + protein N-phospho-L-histidine.</text>
        <dbReference type="EC" id="2.7.13.3"/>
    </reaction>
</comment>
<dbReference type="EMBL" id="MDET01000030">
    <property type="protein sequence ID" value="OQM74470.1"/>
    <property type="molecule type" value="Genomic_DNA"/>
</dbReference>
<dbReference type="InterPro" id="IPR003594">
    <property type="entry name" value="HATPase_dom"/>
</dbReference>
<dbReference type="PANTHER" id="PTHR24421">
    <property type="entry name" value="NITRATE/NITRITE SENSOR PROTEIN NARX-RELATED"/>
    <property type="match status" value="1"/>
</dbReference>
<dbReference type="Pfam" id="PF07730">
    <property type="entry name" value="HisKA_3"/>
    <property type="match status" value="1"/>
</dbReference>
<evidence type="ECO:0000256" key="8">
    <source>
        <dbReference type="SAM" id="Coils"/>
    </source>
</evidence>
<dbReference type="SUPFAM" id="SSF55874">
    <property type="entry name" value="ATPase domain of HSP90 chaperone/DNA topoisomerase II/histidine kinase"/>
    <property type="match status" value="1"/>
</dbReference>
<dbReference type="Proteomes" id="UP000191905">
    <property type="component" value="Unassembled WGS sequence"/>
</dbReference>
<evidence type="ECO:0000256" key="1">
    <source>
        <dbReference type="ARBA" id="ARBA00000085"/>
    </source>
</evidence>
<evidence type="ECO:0000256" key="2">
    <source>
        <dbReference type="ARBA" id="ARBA00004370"/>
    </source>
</evidence>
<keyword evidence="5" id="KW-0808">Transferase</keyword>
<evidence type="ECO:0000259" key="12">
    <source>
        <dbReference type="PROSITE" id="PS50885"/>
    </source>
</evidence>
<evidence type="ECO:0000256" key="10">
    <source>
        <dbReference type="SAM" id="Phobius"/>
    </source>
</evidence>
<dbReference type="Gene3D" id="1.20.5.1930">
    <property type="match status" value="1"/>
</dbReference>
<gene>
    <name evidence="13" type="ORF">BFN67_21940</name>
</gene>
<evidence type="ECO:0000256" key="7">
    <source>
        <dbReference type="ARBA" id="ARBA00023012"/>
    </source>
</evidence>
<comment type="caution">
    <text evidence="13">The sequence shown here is derived from an EMBL/GenBank/DDBJ whole genome shotgun (WGS) entry which is preliminary data.</text>
</comment>
<dbReference type="EC" id="2.7.13.3" evidence="3"/>
<evidence type="ECO:0000256" key="3">
    <source>
        <dbReference type="ARBA" id="ARBA00012438"/>
    </source>
</evidence>
<evidence type="ECO:0000259" key="11">
    <source>
        <dbReference type="PROSITE" id="PS50109"/>
    </source>
</evidence>
<feature type="region of interest" description="Disordered" evidence="9">
    <location>
        <begin position="1"/>
        <end position="27"/>
    </location>
</feature>
<keyword evidence="7" id="KW-0902">Two-component regulatory system</keyword>
<evidence type="ECO:0000256" key="9">
    <source>
        <dbReference type="SAM" id="MobiDB-lite"/>
    </source>
</evidence>
<feature type="domain" description="Histidine kinase" evidence="11">
    <location>
        <begin position="291"/>
        <end position="498"/>
    </location>
</feature>
<name>A0A1V8RMQ9_9HYPH</name>
<dbReference type="InterPro" id="IPR005467">
    <property type="entry name" value="His_kinase_dom"/>
</dbReference>
<evidence type="ECO:0000256" key="5">
    <source>
        <dbReference type="ARBA" id="ARBA00022679"/>
    </source>
</evidence>
<evidence type="ECO:0000256" key="6">
    <source>
        <dbReference type="ARBA" id="ARBA00022777"/>
    </source>
</evidence>
<dbReference type="SMART" id="SM00304">
    <property type="entry name" value="HAMP"/>
    <property type="match status" value="1"/>
</dbReference>
<dbReference type="Gene3D" id="3.30.565.10">
    <property type="entry name" value="Histidine kinase-like ATPase, C-terminal domain"/>
    <property type="match status" value="1"/>
</dbReference>
<dbReference type="InterPro" id="IPR036890">
    <property type="entry name" value="HATPase_C_sf"/>
</dbReference>
<comment type="subcellular location">
    <subcellularLocation>
        <location evidence="2">Membrane</location>
    </subcellularLocation>
</comment>
<dbReference type="GO" id="GO:0046983">
    <property type="term" value="F:protein dimerization activity"/>
    <property type="evidence" value="ECO:0007669"/>
    <property type="project" value="InterPro"/>
</dbReference>
<dbReference type="CDD" id="cd16917">
    <property type="entry name" value="HATPase_UhpB-NarQ-NarX-like"/>
    <property type="match status" value="1"/>
</dbReference>